<protein>
    <recommendedName>
        <fullName evidence="1">PKD/Chitinase domain-containing protein</fullName>
    </recommendedName>
</protein>
<comment type="caution">
    <text evidence="2">The sequence shown here is derived from an EMBL/GenBank/DDBJ whole genome shotgun (WGS) entry which is preliminary data.</text>
</comment>
<dbReference type="Proteomes" id="UP000243739">
    <property type="component" value="Unassembled WGS sequence"/>
</dbReference>
<dbReference type="Pfam" id="PF18911">
    <property type="entry name" value="PKD_4"/>
    <property type="match status" value="1"/>
</dbReference>
<dbReference type="InterPro" id="IPR022409">
    <property type="entry name" value="PKD/Chitinase_dom"/>
</dbReference>
<sequence>MLINNIKLVSDERLIRVEGQVYSNGVWSNVSNKVYFKIVRNTPPTANFTYTPSTVYEGDTITLTDTSTDPDGNISSHLWTIKKPDGSTYTVSTQNATITNVQPGTYQVKKKVTDSAGAWDETDWVVIIVNELMVSGQVLHTTLWNQNRIKYNLSKTGTENLPRTYDVFFPGEKFILNGNSMIIDPDSDLSVESFSVSILQTGYITELSYSGSENWEGELWDQQMIKWPSQTLTFRFSASYSSGITKYTDVIIQIDDDPYWRQHTLY</sequence>
<dbReference type="InterPro" id="IPR013783">
    <property type="entry name" value="Ig-like_fold"/>
</dbReference>
<accession>A0A1D2YX09</accession>
<dbReference type="AlphaFoldDB" id="A0A1D2YX09"/>
<reference evidence="2 3" key="1">
    <citation type="submission" date="2016-09" db="EMBL/GenBank/DDBJ databases">
        <title>Draft genome sequence for the type strain of Vulcanibacillus modesticaldus BR, a strictly anaerobic, moderately thermophilic, and nitrate-reducing bacterium from deep sea-hydrothermal vents of the Mid-Atlantic Ridge.</title>
        <authorList>
            <person name="Abin C.A."/>
            <person name="Hollibaugh J.T."/>
        </authorList>
    </citation>
    <scope>NUCLEOTIDE SEQUENCE [LARGE SCALE GENOMIC DNA]</scope>
    <source>
        <strain evidence="2 3">BR</strain>
    </source>
</reference>
<evidence type="ECO:0000259" key="1">
    <source>
        <dbReference type="SMART" id="SM00089"/>
    </source>
</evidence>
<evidence type="ECO:0000313" key="2">
    <source>
        <dbReference type="EMBL" id="OEG00196.1"/>
    </source>
</evidence>
<dbReference type="InterPro" id="IPR000601">
    <property type="entry name" value="PKD_dom"/>
</dbReference>
<dbReference type="InterPro" id="IPR035986">
    <property type="entry name" value="PKD_dom_sf"/>
</dbReference>
<keyword evidence="3" id="KW-1185">Reference proteome</keyword>
<dbReference type="OrthoDB" id="2905884at2"/>
<dbReference type="SUPFAM" id="SSF49299">
    <property type="entry name" value="PKD domain"/>
    <property type="match status" value="1"/>
</dbReference>
<feature type="domain" description="PKD/Chitinase" evidence="1">
    <location>
        <begin position="45"/>
        <end position="131"/>
    </location>
</feature>
<evidence type="ECO:0000313" key="3">
    <source>
        <dbReference type="Proteomes" id="UP000243739"/>
    </source>
</evidence>
<gene>
    <name evidence="2" type="ORF">BHF71_05775</name>
</gene>
<dbReference type="EMBL" id="MIJF01000005">
    <property type="protein sequence ID" value="OEG00196.1"/>
    <property type="molecule type" value="Genomic_DNA"/>
</dbReference>
<dbReference type="STRING" id="337097.BHF71_05775"/>
<proteinExistence type="predicted"/>
<dbReference type="RefSeq" id="WP_069655922.1">
    <property type="nucleotide sequence ID" value="NZ_MIJF01000005.1"/>
</dbReference>
<dbReference type="Gene3D" id="2.60.40.10">
    <property type="entry name" value="Immunoglobulins"/>
    <property type="match status" value="1"/>
</dbReference>
<dbReference type="CDD" id="cd00146">
    <property type="entry name" value="PKD"/>
    <property type="match status" value="1"/>
</dbReference>
<name>A0A1D2YX09_9BACI</name>
<organism evidence="2 3">
    <name type="scientific">Vulcanibacillus modesticaldus</name>
    <dbReference type="NCBI Taxonomy" id="337097"/>
    <lineage>
        <taxon>Bacteria</taxon>
        <taxon>Bacillati</taxon>
        <taxon>Bacillota</taxon>
        <taxon>Bacilli</taxon>
        <taxon>Bacillales</taxon>
        <taxon>Bacillaceae</taxon>
        <taxon>Vulcanibacillus</taxon>
    </lineage>
</organism>
<dbReference type="SMART" id="SM00089">
    <property type="entry name" value="PKD"/>
    <property type="match status" value="1"/>
</dbReference>